<dbReference type="AlphaFoldDB" id="A0A3B0WSD3"/>
<dbReference type="EMBL" id="UOFG01000054">
    <property type="protein sequence ID" value="VAW58958.1"/>
    <property type="molecule type" value="Genomic_DNA"/>
</dbReference>
<name>A0A3B0WSD3_9ZZZZ</name>
<accession>A0A3B0WSD3</accession>
<proteinExistence type="predicted"/>
<protein>
    <submittedName>
        <fullName evidence="1">Uncharacterized protein</fullName>
    </submittedName>
</protein>
<gene>
    <name evidence="1" type="ORF">MNBD_GAMMA11-1903</name>
</gene>
<sequence>MSDDGIQLSPQLMEELREALKKQDSRTRDDVLAMQYLVAAAGMILSDLDNGAMDKQNALNDLSGFMKHVFDYMEEQKPQVPPQQEAFGVWKPR</sequence>
<reference evidence="1" key="1">
    <citation type="submission" date="2018-06" db="EMBL/GenBank/DDBJ databases">
        <authorList>
            <person name="Zhirakovskaya E."/>
        </authorList>
    </citation>
    <scope>NUCLEOTIDE SEQUENCE</scope>
</reference>
<evidence type="ECO:0000313" key="1">
    <source>
        <dbReference type="EMBL" id="VAW58958.1"/>
    </source>
</evidence>
<organism evidence="1">
    <name type="scientific">hydrothermal vent metagenome</name>
    <dbReference type="NCBI Taxonomy" id="652676"/>
    <lineage>
        <taxon>unclassified sequences</taxon>
        <taxon>metagenomes</taxon>
        <taxon>ecological metagenomes</taxon>
    </lineage>
</organism>